<dbReference type="eggNOG" id="ENOG5031VWV">
    <property type="taxonomic scope" value="Bacteria"/>
</dbReference>
<evidence type="ECO:0000256" key="1">
    <source>
        <dbReference type="SAM" id="MobiDB-lite"/>
    </source>
</evidence>
<feature type="region of interest" description="Disordered" evidence="1">
    <location>
        <begin position="66"/>
        <end position="96"/>
    </location>
</feature>
<evidence type="ECO:0000256" key="2">
    <source>
        <dbReference type="SAM" id="Phobius"/>
    </source>
</evidence>
<gene>
    <name evidence="3" type="ORF">BMOU_1843</name>
</gene>
<evidence type="ECO:0008006" key="5">
    <source>
        <dbReference type="Google" id="ProtNLM"/>
    </source>
</evidence>
<dbReference type="EMBL" id="AZMV01000007">
    <property type="protein sequence ID" value="ETY70980.1"/>
    <property type="molecule type" value="Genomic_DNA"/>
</dbReference>
<name>W4N8I9_9BIFI</name>
<dbReference type="AlphaFoldDB" id="W4N8I9"/>
<dbReference type="PATRIC" id="fig|1435051.3.peg.1835"/>
<keyword evidence="4" id="KW-1185">Reference proteome</keyword>
<dbReference type="OrthoDB" id="3240150at2"/>
<feature type="compositionally biased region" description="Acidic residues" evidence="1">
    <location>
        <begin position="73"/>
        <end position="96"/>
    </location>
</feature>
<comment type="caution">
    <text evidence="3">The sequence shown here is derived from an EMBL/GenBank/DDBJ whole genome shotgun (WGS) entry which is preliminary data.</text>
</comment>
<keyword evidence="2" id="KW-0812">Transmembrane</keyword>
<evidence type="ECO:0000313" key="4">
    <source>
        <dbReference type="Proteomes" id="UP000019155"/>
    </source>
</evidence>
<organism evidence="3 4">
    <name type="scientific">Bifidobacterium moukalabense DSM 27321</name>
    <dbReference type="NCBI Taxonomy" id="1435051"/>
    <lineage>
        <taxon>Bacteria</taxon>
        <taxon>Bacillati</taxon>
        <taxon>Actinomycetota</taxon>
        <taxon>Actinomycetes</taxon>
        <taxon>Bifidobacteriales</taxon>
        <taxon>Bifidobacteriaceae</taxon>
        <taxon>Bifidobacterium</taxon>
    </lineage>
</organism>
<proteinExistence type="predicted"/>
<evidence type="ECO:0000313" key="3">
    <source>
        <dbReference type="EMBL" id="ETY70980.1"/>
    </source>
</evidence>
<protein>
    <recommendedName>
        <fullName evidence="5">Carbon starvation protein</fullName>
    </recommendedName>
</protein>
<accession>W4N8I9</accession>
<dbReference type="Proteomes" id="UP000019155">
    <property type="component" value="Unassembled WGS sequence"/>
</dbReference>
<reference evidence="3 4" key="1">
    <citation type="journal article" date="2014" name="Genome Announc.">
        <title>The Genome Sequence of Bifidobacterium moukalabense DSM 27321 Highlights the Close Phylogenetic Relatedness with the Bifidobacterium dentium Taxon.</title>
        <authorList>
            <person name="Lugli G.A."/>
            <person name="Duranti S."/>
            <person name="Milani C."/>
            <person name="Turroni F."/>
            <person name="Viappiani A."/>
            <person name="Mangifesta M."/>
            <person name="van Sinderen D."/>
            <person name="Ventura M."/>
        </authorList>
    </citation>
    <scope>NUCLEOTIDE SEQUENCE [LARGE SCALE GENOMIC DNA]</scope>
    <source>
        <strain evidence="3 4">DSM 27321</strain>
    </source>
</reference>
<feature type="transmembrane region" description="Helical" evidence="2">
    <location>
        <begin position="40"/>
        <end position="62"/>
    </location>
</feature>
<keyword evidence="2" id="KW-0472">Membrane</keyword>
<dbReference type="STRING" id="1435051.BMOU_1843"/>
<keyword evidence="2" id="KW-1133">Transmembrane helix</keyword>
<sequence>MNDGFRMRLYALTCVACIAWLAQSVVSALKDGTLTTAPSIILIVCIAVAVLYTGFSAAQLWVAQGKSRNNDDDGHDVEEDEAIGTAADGEDAADVE</sequence>